<dbReference type="InterPro" id="IPR023973">
    <property type="entry name" value="MbnC-like"/>
</dbReference>
<comment type="caution">
    <text evidence="1">The sequence shown here is derived from an EMBL/GenBank/DDBJ whole genome shotgun (WGS) entry which is preliminary data.</text>
</comment>
<dbReference type="RefSeq" id="WP_102827368.1">
    <property type="nucleotide sequence ID" value="NZ_CP065721.1"/>
</dbReference>
<organism evidence="1 2">
    <name type="scientific">Stutzerimonas degradans</name>
    <dbReference type="NCBI Taxonomy" id="2968968"/>
    <lineage>
        <taxon>Bacteria</taxon>
        <taxon>Pseudomonadati</taxon>
        <taxon>Pseudomonadota</taxon>
        <taxon>Gammaproteobacteria</taxon>
        <taxon>Pseudomonadales</taxon>
        <taxon>Pseudomonadaceae</taxon>
        <taxon>Stutzerimonas</taxon>
    </lineage>
</organism>
<reference evidence="1 2" key="1">
    <citation type="submission" date="2018-01" db="EMBL/GenBank/DDBJ databases">
        <title>Denitrification phenotypes of diverse strains of Pseudomonas stutzeri.</title>
        <authorList>
            <person name="Milligan D.A."/>
            <person name="Bergaust L."/>
            <person name="Bakken L.R."/>
            <person name="Frostegard A."/>
        </authorList>
    </citation>
    <scope>NUCLEOTIDE SEQUENCE [LARGE SCALE GENOMIC DNA]</scope>
    <source>
        <strain evidence="1 2">DSM 50238</strain>
    </source>
</reference>
<accession>A0A8E2QGE0</accession>
<proteinExistence type="predicted"/>
<sequence length="184" mass="21381">MTVMERFTRTENRASPWLPFPDYPSNARNFVHLDAKLLPYWHALFDVCPRLLKLDPPDGLTLFRDFMTWAYRCQLALDWTFHLSACRWLLTSRYRERIDAEDIEAMMLAAAARWAGTDDSAALGIVLGWQGSADRVFDWKPRVQRSARILPAELEELPPPPWDFAWSPLSSTAGNGFRRWLRVP</sequence>
<dbReference type="Proteomes" id="UP000235881">
    <property type="component" value="Unassembled WGS sequence"/>
</dbReference>
<dbReference type="NCBIfam" id="TIGR04061">
    <property type="entry name" value="AZL_007950_fam"/>
    <property type="match status" value="1"/>
</dbReference>
<protein>
    <submittedName>
        <fullName evidence="1">Putative natural product biosynthesis protein</fullName>
    </submittedName>
</protein>
<gene>
    <name evidence="1" type="ORF">CXK95_00890</name>
</gene>
<evidence type="ECO:0000313" key="2">
    <source>
        <dbReference type="Proteomes" id="UP000235881"/>
    </source>
</evidence>
<evidence type="ECO:0000313" key="1">
    <source>
        <dbReference type="EMBL" id="PNF77881.1"/>
    </source>
</evidence>
<dbReference type="EMBL" id="POUK01000001">
    <property type="protein sequence ID" value="PNF77881.1"/>
    <property type="molecule type" value="Genomic_DNA"/>
</dbReference>
<name>A0A8E2QGE0_9GAMM</name>
<keyword evidence="2" id="KW-1185">Reference proteome</keyword>
<dbReference type="AlphaFoldDB" id="A0A8E2QGE0"/>